<evidence type="ECO:0000313" key="1">
    <source>
        <dbReference type="EMBL" id="MPC44676.1"/>
    </source>
</evidence>
<accession>A0A5B7FH05</accession>
<dbReference type="EMBL" id="VSRR010006390">
    <property type="protein sequence ID" value="MPC44676.1"/>
    <property type="molecule type" value="Genomic_DNA"/>
</dbReference>
<dbReference type="AlphaFoldDB" id="A0A5B7FH05"/>
<name>A0A5B7FH05_PORTR</name>
<gene>
    <name evidence="1" type="ORF">E2C01_038355</name>
</gene>
<dbReference type="Proteomes" id="UP000324222">
    <property type="component" value="Unassembled WGS sequence"/>
</dbReference>
<organism evidence="1 2">
    <name type="scientific">Portunus trituberculatus</name>
    <name type="common">Swimming crab</name>
    <name type="synonym">Neptunus trituberculatus</name>
    <dbReference type="NCBI Taxonomy" id="210409"/>
    <lineage>
        <taxon>Eukaryota</taxon>
        <taxon>Metazoa</taxon>
        <taxon>Ecdysozoa</taxon>
        <taxon>Arthropoda</taxon>
        <taxon>Crustacea</taxon>
        <taxon>Multicrustacea</taxon>
        <taxon>Malacostraca</taxon>
        <taxon>Eumalacostraca</taxon>
        <taxon>Eucarida</taxon>
        <taxon>Decapoda</taxon>
        <taxon>Pleocyemata</taxon>
        <taxon>Brachyura</taxon>
        <taxon>Eubrachyura</taxon>
        <taxon>Portunoidea</taxon>
        <taxon>Portunidae</taxon>
        <taxon>Portuninae</taxon>
        <taxon>Portunus</taxon>
    </lineage>
</organism>
<reference evidence="1 2" key="1">
    <citation type="submission" date="2019-05" db="EMBL/GenBank/DDBJ databases">
        <title>Another draft genome of Portunus trituberculatus and its Hox gene families provides insights of decapod evolution.</title>
        <authorList>
            <person name="Jeong J.-H."/>
            <person name="Song I."/>
            <person name="Kim S."/>
            <person name="Choi T."/>
            <person name="Kim D."/>
            <person name="Ryu S."/>
            <person name="Kim W."/>
        </authorList>
    </citation>
    <scope>NUCLEOTIDE SEQUENCE [LARGE SCALE GENOMIC DNA]</scope>
    <source>
        <tissue evidence="1">Muscle</tissue>
    </source>
</reference>
<proteinExistence type="predicted"/>
<comment type="caution">
    <text evidence="1">The sequence shown here is derived from an EMBL/GenBank/DDBJ whole genome shotgun (WGS) entry which is preliminary data.</text>
</comment>
<evidence type="ECO:0000313" key="2">
    <source>
        <dbReference type="Proteomes" id="UP000324222"/>
    </source>
</evidence>
<keyword evidence="2" id="KW-1185">Reference proteome</keyword>
<sequence length="138" mass="15630">MTRCHTLRDPCLPEACLQLPTTQTHTIDTRTLRLEHACGRDVSKQQVTPVREGKVFFLAAETPLVKYLFGPNCPMQKTTLTLVTRETMKMKTLPPPHAALHHRPLFALPLAANDCFFTPPQIWRESVRGRCSVVHDMA</sequence>
<protein>
    <submittedName>
        <fullName evidence="1">Uncharacterized protein</fullName>
    </submittedName>
</protein>